<organism evidence="1 2">
    <name type="scientific">Candidatus Reconcilbacillus cellulovorans</name>
    <dbReference type="NCBI Taxonomy" id="1906605"/>
    <lineage>
        <taxon>Bacteria</taxon>
        <taxon>Bacillati</taxon>
        <taxon>Bacillota</taxon>
        <taxon>Bacilli</taxon>
        <taxon>Bacillales</taxon>
        <taxon>Paenibacillaceae</taxon>
        <taxon>Candidatus Reconcilbacillus</taxon>
    </lineage>
</organism>
<dbReference type="EMBL" id="MOXJ01000024">
    <property type="protein sequence ID" value="PDO09907.1"/>
    <property type="molecule type" value="Genomic_DNA"/>
</dbReference>
<name>A0A2A6DZI0_9BACL</name>
<dbReference type="InterPro" id="IPR038390">
    <property type="entry name" value="Metal_Tscrpt_repr_sf"/>
</dbReference>
<dbReference type="CDD" id="cd10155">
    <property type="entry name" value="BsYrkD-like_DUF156"/>
    <property type="match status" value="1"/>
</dbReference>
<dbReference type="GO" id="GO:0003677">
    <property type="term" value="F:DNA binding"/>
    <property type="evidence" value="ECO:0007669"/>
    <property type="project" value="InterPro"/>
</dbReference>
<dbReference type="InterPro" id="IPR003735">
    <property type="entry name" value="Metal_Tscrpt_repr"/>
</dbReference>
<proteinExistence type="predicted"/>
<dbReference type="Gene3D" id="1.20.58.1000">
    <property type="entry name" value="Metal-sensitive repressor, helix protomer"/>
    <property type="match status" value="1"/>
</dbReference>
<dbReference type="GO" id="GO:0045892">
    <property type="term" value="P:negative regulation of DNA-templated transcription"/>
    <property type="evidence" value="ECO:0007669"/>
    <property type="project" value="UniProtKB-ARBA"/>
</dbReference>
<dbReference type="GO" id="GO:0046872">
    <property type="term" value="F:metal ion binding"/>
    <property type="evidence" value="ECO:0007669"/>
    <property type="project" value="InterPro"/>
</dbReference>
<comment type="caution">
    <text evidence="1">The sequence shown here is derived from an EMBL/GenBank/DDBJ whole genome shotgun (WGS) entry which is preliminary data.</text>
</comment>
<dbReference type="PANTHER" id="PTHR33677:SF5">
    <property type="entry name" value="TRANSCRIPTIONAL REPRESSOR FRMR"/>
    <property type="match status" value="1"/>
</dbReference>
<dbReference type="PANTHER" id="PTHR33677">
    <property type="entry name" value="TRANSCRIPTIONAL REPRESSOR FRMR-RELATED"/>
    <property type="match status" value="1"/>
</dbReference>
<evidence type="ECO:0000313" key="2">
    <source>
        <dbReference type="Proteomes" id="UP000243688"/>
    </source>
</evidence>
<reference evidence="1 2" key="1">
    <citation type="submission" date="2016-12" db="EMBL/GenBank/DDBJ databases">
        <title>Candidatus Reconcilibacillus cellulovorans genome.</title>
        <authorList>
            <person name="Kolinko S."/>
            <person name="Wu Y.-W."/>
            <person name="Tachea F."/>
            <person name="Denzel E."/>
            <person name="Hiras J."/>
            <person name="Baecker N."/>
            <person name="Chan L.J."/>
            <person name="Eichorst S.A."/>
            <person name="Frey D."/>
            <person name="Adams P.D."/>
            <person name="Pray T."/>
            <person name="Tanjore D."/>
            <person name="Petzold C.J."/>
            <person name="Gladden J.M."/>
            <person name="Simmons B.A."/>
            <person name="Singer S.W."/>
        </authorList>
    </citation>
    <scope>NUCLEOTIDE SEQUENCE [LARGE SCALE GENOMIC DNA]</scope>
    <source>
        <strain evidence="1">JTherm</strain>
    </source>
</reference>
<evidence type="ECO:0000313" key="1">
    <source>
        <dbReference type="EMBL" id="PDO09907.1"/>
    </source>
</evidence>
<dbReference type="Proteomes" id="UP000243688">
    <property type="component" value="Unassembled WGS sequence"/>
</dbReference>
<protein>
    <submittedName>
        <fullName evidence="1">Cytoplasmic protein</fullName>
    </submittedName>
</protein>
<dbReference type="AlphaFoldDB" id="A0A2A6DZI0"/>
<dbReference type="Pfam" id="PF02583">
    <property type="entry name" value="Trns_repr_metal"/>
    <property type="match status" value="1"/>
</dbReference>
<accession>A0A2A6DZI0</accession>
<sequence>MTHDERIVKRLRRAEGQIRGVLRMIEQGRPCRDVVAQLCAVRNAVDRAIAHIVAVNLEQCVRSEQERGQSSETAVRQAIELLVKSR</sequence>
<gene>
    <name evidence="1" type="ORF">BLM47_10070</name>
</gene>